<dbReference type="PANTHER" id="PTHR45786:SF66">
    <property type="entry name" value="HOOK MOTIF PROTEIN, PUTATIVE-RELATED"/>
    <property type="match status" value="1"/>
</dbReference>
<evidence type="ECO:0008006" key="3">
    <source>
        <dbReference type="Google" id="ProtNLM"/>
    </source>
</evidence>
<dbReference type="AlphaFoldDB" id="A0A445BGA5"/>
<dbReference type="STRING" id="3818.A0A445BGA5"/>
<comment type="caution">
    <text evidence="1">The sequence shown here is derived from an EMBL/GenBank/DDBJ whole genome shotgun (WGS) entry which is preliminary data.</text>
</comment>
<evidence type="ECO:0000313" key="1">
    <source>
        <dbReference type="EMBL" id="RYR37714.1"/>
    </source>
</evidence>
<gene>
    <name evidence="1" type="ORF">Ahy_A09g042591</name>
</gene>
<protein>
    <recommendedName>
        <fullName evidence="3">Helitron helicase-like domain-containing protein</fullName>
    </recommendedName>
</protein>
<evidence type="ECO:0000313" key="2">
    <source>
        <dbReference type="Proteomes" id="UP000289738"/>
    </source>
</evidence>
<sequence length="263" mass="30351">MFNESQLNIHHSSSNSVDISSIQEYSKGEEYEVIDGYDDIVLDEDFAIESEKIDVNKRLSRTNGHATPYFGLCCMNEKVELPVLKLALEILQDFHFKDDDMSRYFKKNIRLFNSIFSFTSMAGRINNNINNGTAPPTFLLSGQNYHCVGSLLPSANNSLKFAQLYIYHSNNEVENRINAVRDIIIESRSSQLKRIDVLHPQYLALQYPLLFPSAEDGYRIGIETSYQYNTDGSKKRKTISIREFFSYRLQMQFPDYHILLHSG</sequence>
<organism evidence="1 2">
    <name type="scientific">Arachis hypogaea</name>
    <name type="common">Peanut</name>
    <dbReference type="NCBI Taxonomy" id="3818"/>
    <lineage>
        <taxon>Eukaryota</taxon>
        <taxon>Viridiplantae</taxon>
        <taxon>Streptophyta</taxon>
        <taxon>Embryophyta</taxon>
        <taxon>Tracheophyta</taxon>
        <taxon>Spermatophyta</taxon>
        <taxon>Magnoliopsida</taxon>
        <taxon>eudicotyledons</taxon>
        <taxon>Gunneridae</taxon>
        <taxon>Pentapetalae</taxon>
        <taxon>rosids</taxon>
        <taxon>fabids</taxon>
        <taxon>Fabales</taxon>
        <taxon>Fabaceae</taxon>
        <taxon>Papilionoideae</taxon>
        <taxon>50 kb inversion clade</taxon>
        <taxon>dalbergioids sensu lato</taxon>
        <taxon>Dalbergieae</taxon>
        <taxon>Pterocarpus clade</taxon>
        <taxon>Arachis</taxon>
    </lineage>
</organism>
<dbReference type="EMBL" id="SDMP01000009">
    <property type="protein sequence ID" value="RYR37714.1"/>
    <property type="molecule type" value="Genomic_DNA"/>
</dbReference>
<dbReference type="PANTHER" id="PTHR45786">
    <property type="entry name" value="DNA BINDING PROTEIN-LIKE"/>
    <property type="match status" value="1"/>
</dbReference>
<name>A0A445BGA5_ARAHY</name>
<keyword evidence="2" id="KW-1185">Reference proteome</keyword>
<reference evidence="1 2" key="1">
    <citation type="submission" date="2019-01" db="EMBL/GenBank/DDBJ databases">
        <title>Sequencing of cultivated peanut Arachis hypogaea provides insights into genome evolution and oil improvement.</title>
        <authorList>
            <person name="Chen X."/>
        </authorList>
    </citation>
    <scope>NUCLEOTIDE SEQUENCE [LARGE SCALE GENOMIC DNA]</scope>
    <source>
        <strain evidence="2">cv. Fuhuasheng</strain>
        <tissue evidence="1">Leaves</tissue>
    </source>
</reference>
<dbReference type="Proteomes" id="UP000289738">
    <property type="component" value="Chromosome A09"/>
</dbReference>
<accession>A0A445BGA5</accession>
<proteinExistence type="predicted"/>